<reference evidence="5 6" key="1">
    <citation type="submission" date="2018-03" db="EMBL/GenBank/DDBJ databases">
        <title>The ancient ancestry and fast evolution of plastids.</title>
        <authorList>
            <person name="Moore K.R."/>
            <person name="Magnabosco C."/>
            <person name="Momper L."/>
            <person name="Gold D.A."/>
            <person name="Bosak T."/>
            <person name="Fournier G.P."/>
        </authorList>
    </citation>
    <scope>NUCLEOTIDE SEQUENCE [LARGE SCALE GENOMIC DNA]</scope>
    <source>
        <strain evidence="5 6">CCALA 015</strain>
    </source>
</reference>
<keyword evidence="3" id="KW-0808">Transferase</keyword>
<gene>
    <name evidence="5" type="ORF">C7B81_12640</name>
</gene>
<evidence type="ECO:0000256" key="3">
    <source>
        <dbReference type="ARBA" id="ARBA00022679"/>
    </source>
</evidence>
<keyword evidence="2" id="KW-0489">Methyltransferase</keyword>
<evidence type="ECO:0000259" key="4">
    <source>
        <dbReference type="Pfam" id="PF08241"/>
    </source>
</evidence>
<dbReference type="Pfam" id="PF08241">
    <property type="entry name" value="Methyltransf_11"/>
    <property type="match status" value="1"/>
</dbReference>
<organism evidence="5 6">
    <name type="scientific">Aphanothece cf. minutissima CCALA 015</name>
    <dbReference type="NCBI Taxonomy" id="2107695"/>
    <lineage>
        <taxon>Bacteria</taxon>
        <taxon>Bacillati</taxon>
        <taxon>Cyanobacteriota</taxon>
        <taxon>Cyanophyceae</taxon>
        <taxon>Oscillatoriophycideae</taxon>
        <taxon>Chroococcales</taxon>
        <taxon>Aphanothecaceae</taxon>
        <taxon>Aphanothece</taxon>
    </lineage>
</organism>
<dbReference type="InterPro" id="IPR013216">
    <property type="entry name" value="Methyltransf_11"/>
</dbReference>
<dbReference type="RefSeq" id="WP_106222243.1">
    <property type="nucleotide sequence ID" value="NZ_PVWP01000008.1"/>
</dbReference>
<evidence type="ECO:0000313" key="5">
    <source>
        <dbReference type="EMBL" id="PSB36772.1"/>
    </source>
</evidence>
<comment type="caution">
    <text evidence="5">The sequence shown here is derived from an EMBL/GenBank/DDBJ whole genome shotgun (WGS) entry which is preliminary data.</text>
</comment>
<dbReference type="PANTHER" id="PTHR44942">
    <property type="entry name" value="METHYLTRANSF_11 DOMAIN-CONTAINING PROTEIN"/>
    <property type="match status" value="1"/>
</dbReference>
<keyword evidence="6" id="KW-1185">Reference proteome</keyword>
<evidence type="ECO:0000256" key="2">
    <source>
        <dbReference type="ARBA" id="ARBA00022603"/>
    </source>
</evidence>
<comment type="similarity">
    <text evidence="1">Belongs to the methyltransferase superfamily.</text>
</comment>
<dbReference type="InterPro" id="IPR029063">
    <property type="entry name" value="SAM-dependent_MTases_sf"/>
</dbReference>
<sequence length="207" mass="23627">MASLPSALASVPWNHNSHYYDFILSRLPTSRGKALDVGCGEGDFAVMLGPHCEEVDAIDLDHWAIQFAREHYADLDHVRFHLGSFLQYPFRDSHYDFICMISSLHHMDLEKAIAKATDLLRTGGVLFILGCYRESGLTDFIYGSAAIPLNMIYSLLRGPKQEGVIEMVTAPATSTMGQIRKEMHRLLPGHVFRRHLFWRYSVEWRKT</sequence>
<evidence type="ECO:0000313" key="6">
    <source>
        <dbReference type="Proteomes" id="UP000238218"/>
    </source>
</evidence>
<dbReference type="EMBL" id="PVWP01000008">
    <property type="protein sequence ID" value="PSB36772.1"/>
    <property type="molecule type" value="Genomic_DNA"/>
</dbReference>
<dbReference type="PANTHER" id="PTHR44942:SF4">
    <property type="entry name" value="METHYLTRANSFERASE TYPE 11 DOMAIN-CONTAINING PROTEIN"/>
    <property type="match status" value="1"/>
</dbReference>
<evidence type="ECO:0000256" key="1">
    <source>
        <dbReference type="ARBA" id="ARBA00008361"/>
    </source>
</evidence>
<dbReference type="CDD" id="cd02440">
    <property type="entry name" value="AdoMet_MTases"/>
    <property type="match status" value="1"/>
</dbReference>
<name>A0ABX5F5T3_9CHRO</name>
<dbReference type="SUPFAM" id="SSF53335">
    <property type="entry name" value="S-adenosyl-L-methionine-dependent methyltransferases"/>
    <property type="match status" value="1"/>
</dbReference>
<proteinExistence type="inferred from homology"/>
<feature type="domain" description="Methyltransferase type 11" evidence="4">
    <location>
        <begin position="35"/>
        <end position="128"/>
    </location>
</feature>
<dbReference type="InterPro" id="IPR051052">
    <property type="entry name" value="Diverse_substrate_MTase"/>
</dbReference>
<protein>
    <recommendedName>
        <fullName evidence="4">Methyltransferase type 11 domain-containing protein</fullName>
    </recommendedName>
</protein>
<dbReference type="Gene3D" id="3.40.50.150">
    <property type="entry name" value="Vaccinia Virus protein VP39"/>
    <property type="match status" value="1"/>
</dbReference>
<accession>A0ABX5F5T3</accession>
<dbReference type="Proteomes" id="UP000238218">
    <property type="component" value="Unassembled WGS sequence"/>
</dbReference>